<reference evidence="4" key="1">
    <citation type="submission" date="2015-07" db="EMBL/GenBank/DDBJ databases">
        <title>Lactobacillus ginsenosidimutans/EMML 3141/ whole genome sequencing.</title>
        <authorList>
            <person name="Kim M.K."/>
            <person name="Im W.-T."/>
            <person name="Srinivasan S."/>
            <person name="Lee J.-J."/>
        </authorList>
    </citation>
    <scope>NUCLEOTIDE SEQUENCE [LARGE SCALE GENOMIC DNA]</scope>
    <source>
        <strain evidence="4">EMML 3041</strain>
    </source>
</reference>
<evidence type="ECO:0000259" key="2">
    <source>
        <dbReference type="Pfam" id="PF10651"/>
    </source>
</evidence>
<dbReference type="EMBL" id="CP012034">
    <property type="protein sequence ID" value="AKP66359.1"/>
    <property type="molecule type" value="Genomic_DNA"/>
</dbReference>
<dbReference type="OrthoDB" id="2267608at2"/>
<dbReference type="AlphaFoldDB" id="A0A0H4QDF2"/>
<protein>
    <recommendedName>
        <fullName evidence="2">BppU N-terminal domain-containing protein</fullName>
    </recommendedName>
</protein>
<feature type="region of interest" description="Disordered" evidence="1">
    <location>
        <begin position="352"/>
        <end position="371"/>
    </location>
</feature>
<evidence type="ECO:0000313" key="3">
    <source>
        <dbReference type="EMBL" id="AKP66359.1"/>
    </source>
</evidence>
<keyword evidence="4" id="KW-1185">Reference proteome</keyword>
<dbReference type="PATRIC" id="fig|1007676.4.peg.322"/>
<evidence type="ECO:0000313" key="4">
    <source>
        <dbReference type="Proteomes" id="UP000036106"/>
    </source>
</evidence>
<dbReference type="Pfam" id="PF10651">
    <property type="entry name" value="BppU_N"/>
    <property type="match status" value="1"/>
</dbReference>
<feature type="domain" description="BppU N-terminal" evidence="2">
    <location>
        <begin position="42"/>
        <end position="170"/>
    </location>
</feature>
<dbReference type="InterPro" id="IPR018913">
    <property type="entry name" value="BppU_N"/>
</dbReference>
<feature type="compositionally biased region" description="Gly residues" evidence="1">
    <location>
        <begin position="358"/>
        <end position="371"/>
    </location>
</feature>
<name>A0A0H4QDF2_9LACO</name>
<evidence type="ECO:0000256" key="1">
    <source>
        <dbReference type="SAM" id="MobiDB-lite"/>
    </source>
</evidence>
<dbReference type="KEGG" id="lgn:ABM34_01530"/>
<dbReference type="STRING" id="1007676.ABM34_01530"/>
<organism evidence="3 4">
    <name type="scientific">Companilactobacillus ginsenosidimutans</name>
    <dbReference type="NCBI Taxonomy" id="1007676"/>
    <lineage>
        <taxon>Bacteria</taxon>
        <taxon>Bacillati</taxon>
        <taxon>Bacillota</taxon>
        <taxon>Bacilli</taxon>
        <taxon>Lactobacillales</taxon>
        <taxon>Lactobacillaceae</taxon>
        <taxon>Companilactobacillus</taxon>
    </lineage>
</organism>
<sequence length="512" mass="56292">MDENIKDILDQDTWLPVTPDITKDGYIKIDLNKVDLVTYSFNKRFRQGENGPQLKLWFYDGNQPHQLDKDNSSVTLYGLDAGDKIKVISADQSDTWQAGRVVIALSSQAMATAGQYKRCVIEVKNKDQVIATINFNLDVLPNDFYNLNIGSDPFSSQVDEKVKNTINYFNDISKEATDKYDGLKQAIDNITDQIAKNNIVTKDQLLNYYTRDEIDAMLKKLNGDGEVTNKQSLPSGSFVGIPSTVTAYLGNGTVSRTLDSGENFATDISAILNNKTVYRVSTNEWVYSNEVTYVTPKIITVTPSSTSPRLYNSCGKDVSRSLTVVPYPADMVMTYGDITAYRISTNEYIDSRDTTTGSSGGNTGTTGNTGGNTGTTVITGINATSSNLEKVGVIRDSKVISKSGVPGRTISAGQDFQVSHYGTYNGEDYYQISTDEWIKGYDVTKVIKGNYNDVTISASNPRLYNDCLQNVSRSVSGTFHVDASISGIDNNGNTIYGLRISTNEYVNQKDVV</sequence>
<dbReference type="RefSeq" id="WP_048702649.1">
    <property type="nucleotide sequence ID" value="NZ_CP012034.1"/>
</dbReference>
<dbReference type="Proteomes" id="UP000036106">
    <property type="component" value="Chromosome"/>
</dbReference>
<proteinExistence type="predicted"/>
<accession>A0A0H4QDF2</accession>
<gene>
    <name evidence="3" type="ORF">ABM34_01530</name>
</gene>